<organism evidence="1">
    <name type="scientific">Siphoviridae sp. ctnpt50</name>
    <dbReference type="NCBI Taxonomy" id="2827941"/>
    <lineage>
        <taxon>Viruses</taxon>
        <taxon>Duplodnaviria</taxon>
        <taxon>Heunggongvirae</taxon>
        <taxon>Uroviricota</taxon>
        <taxon>Caudoviricetes</taxon>
    </lineage>
</organism>
<evidence type="ECO:0000313" key="1">
    <source>
        <dbReference type="EMBL" id="DAF49019.1"/>
    </source>
</evidence>
<dbReference type="EMBL" id="BK032577">
    <property type="protein sequence ID" value="DAF49019.1"/>
    <property type="molecule type" value="Genomic_DNA"/>
</dbReference>
<name>A0A8S5SE09_9CAUD</name>
<reference evidence="1" key="1">
    <citation type="journal article" date="2021" name="Proc. Natl. Acad. Sci. U.S.A.">
        <title>A Catalog of Tens of Thousands of Viruses from Human Metagenomes Reveals Hidden Associations with Chronic Diseases.</title>
        <authorList>
            <person name="Tisza M.J."/>
            <person name="Buck C.B."/>
        </authorList>
    </citation>
    <scope>NUCLEOTIDE SEQUENCE</scope>
    <source>
        <strain evidence="1">Ctnpt50</strain>
    </source>
</reference>
<proteinExistence type="predicted"/>
<accession>A0A8S5SE09</accession>
<protein>
    <submittedName>
        <fullName evidence="1">Uncharacterized protein</fullName>
    </submittedName>
</protein>
<sequence>MSYLSLYDHERKIPRGHETFVFLMIKLFRHPE</sequence>